<sequence length="397" mass="44879">MAGNGALSAWAKGIRIVLCHLLDWIFACFAPIFRRCVADTFAARFIAAPSFFCRATVRTFHAIALTDLLAEIRACRACEHALPLGPRPVLQASGTARLLIVGQAPGAKVHASGVPWDDASGERLREWLGIDTTTFYDARRVAIVPMGFCYPGRGGGGDNPPRAECAPLWHTRLLDQLTNVRLTLLVGQYAQRYFLGARRKPSLTETVQAWREYAPDYVPLPHPSPRNQPWFKRHAWFEAEVLPALRRHVTELFADTENAAPIDMTWDNAQENAQMTKPPITIQRVYEPLPEAGAACFLVDRLWPRGIRKETLAHVTWAKDVAPSTALRQWFHAHEHDPAHWDEFRERYLAELAANRVAWEPIVRARETRPVVLLYGSHDTARNHAVVLQAFLKRERQ</sequence>
<dbReference type="SMART" id="SM00986">
    <property type="entry name" value="UDG"/>
    <property type="match status" value="1"/>
</dbReference>
<dbReference type="CDD" id="cd10033">
    <property type="entry name" value="UDG_like"/>
    <property type="match status" value="1"/>
</dbReference>
<dbReference type="InterPro" id="IPR005122">
    <property type="entry name" value="Uracil-DNA_glycosylase-like"/>
</dbReference>
<name>A0A7Z2GK55_9BURK</name>
<reference evidence="2 3" key="1">
    <citation type="submission" date="2019-12" db="EMBL/GenBank/DDBJ databases">
        <title>Paraburkholderia acidiphila 7Q-K02 sp. nov and Paraburkholderia acidisoli DHF22 sp. nov., two strains isolated from forest soil.</title>
        <authorList>
            <person name="Gao Z."/>
            <person name="Qiu L."/>
        </authorList>
    </citation>
    <scope>NUCLEOTIDE SEQUENCE [LARGE SCALE GENOMIC DNA]</scope>
    <source>
        <strain evidence="2 3">DHF22</strain>
    </source>
</reference>
<protein>
    <submittedName>
        <fullName evidence="2">DUF488 family protein</fullName>
    </submittedName>
</protein>
<dbReference type="SUPFAM" id="SSF52141">
    <property type="entry name" value="Uracil-DNA glycosylase-like"/>
    <property type="match status" value="1"/>
</dbReference>
<dbReference type="InterPro" id="IPR047124">
    <property type="entry name" value="HI_0220.2"/>
</dbReference>
<accession>A0A7Z2GK55</accession>
<dbReference type="SMART" id="SM00987">
    <property type="entry name" value="UreE_C"/>
    <property type="match status" value="1"/>
</dbReference>
<organism evidence="2 3">
    <name type="scientific">Paraburkholderia acidisoli</name>
    <dbReference type="NCBI Taxonomy" id="2571748"/>
    <lineage>
        <taxon>Bacteria</taxon>
        <taxon>Pseudomonadati</taxon>
        <taxon>Pseudomonadota</taxon>
        <taxon>Betaproteobacteria</taxon>
        <taxon>Burkholderiales</taxon>
        <taxon>Burkholderiaceae</taxon>
        <taxon>Paraburkholderia</taxon>
    </lineage>
</organism>
<keyword evidence="3" id="KW-1185">Reference proteome</keyword>
<dbReference type="AlphaFoldDB" id="A0A7Z2GK55"/>
<dbReference type="InterPro" id="IPR052552">
    <property type="entry name" value="YeaO-like"/>
</dbReference>
<evidence type="ECO:0000259" key="1">
    <source>
        <dbReference type="SMART" id="SM00986"/>
    </source>
</evidence>
<dbReference type="Pfam" id="PF03167">
    <property type="entry name" value="UDG"/>
    <property type="match status" value="1"/>
</dbReference>
<dbReference type="OrthoDB" id="9789139at2"/>
<evidence type="ECO:0000313" key="3">
    <source>
        <dbReference type="Proteomes" id="UP000433577"/>
    </source>
</evidence>
<dbReference type="Gene3D" id="3.40.470.10">
    <property type="entry name" value="Uracil-DNA glycosylase-like domain"/>
    <property type="match status" value="1"/>
</dbReference>
<gene>
    <name evidence="2" type="ORF">FAZ98_15745</name>
</gene>
<evidence type="ECO:0000313" key="2">
    <source>
        <dbReference type="EMBL" id="QGZ63256.1"/>
    </source>
</evidence>
<dbReference type="KEGG" id="pacs:FAZ98_15745"/>
<dbReference type="Pfam" id="PF22752">
    <property type="entry name" value="DUF488-N3i"/>
    <property type="match status" value="1"/>
</dbReference>
<dbReference type="InterPro" id="IPR036895">
    <property type="entry name" value="Uracil-DNA_glycosylase-like_sf"/>
</dbReference>
<dbReference type="EMBL" id="CP046914">
    <property type="protein sequence ID" value="QGZ63256.1"/>
    <property type="molecule type" value="Genomic_DNA"/>
</dbReference>
<feature type="domain" description="Uracil-DNA glycosylase-like" evidence="1">
    <location>
        <begin position="89"/>
        <end position="246"/>
    </location>
</feature>
<dbReference type="PANTHER" id="PTHR42160:SF1">
    <property type="entry name" value="URACIL-DNA GLYCOSYLASE SUPERFAMILY PROTEIN"/>
    <property type="match status" value="1"/>
</dbReference>
<dbReference type="Proteomes" id="UP000433577">
    <property type="component" value="Chromosome 2"/>
</dbReference>
<proteinExistence type="predicted"/>
<dbReference type="PANTHER" id="PTHR42160">
    <property type="entry name" value="URACIL-DNA GLYCOSYLASE SUPERFAMILY PROTEIN"/>
    <property type="match status" value="1"/>
</dbReference>